<evidence type="ECO:0000313" key="3">
    <source>
        <dbReference type="Proteomes" id="UP001279642"/>
    </source>
</evidence>
<evidence type="ECO:0000256" key="1">
    <source>
        <dbReference type="SAM" id="Phobius"/>
    </source>
</evidence>
<dbReference type="RefSeq" id="WP_320506486.1">
    <property type="nucleotide sequence ID" value="NZ_JAXCLW010000001.1"/>
</dbReference>
<dbReference type="Pfam" id="PF06035">
    <property type="entry name" value="Peptidase_C93"/>
    <property type="match status" value="1"/>
</dbReference>
<organism evidence="2 3">
    <name type="scientific">Dongia soli</name>
    <dbReference type="NCBI Taxonomy" id="600628"/>
    <lineage>
        <taxon>Bacteria</taxon>
        <taxon>Pseudomonadati</taxon>
        <taxon>Pseudomonadota</taxon>
        <taxon>Alphaproteobacteria</taxon>
        <taxon>Rhodospirillales</taxon>
        <taxon>Dongiaceae</taxon>
        <taxon>Dongia</taxon>
    </lineage>
</organism>
<dbReference type="PANTHER" id="PTHR39327:SF1">
    <property type="entry name" value="BLR5470 PROTEIN"/>
    <property type="match status" value="1"/>
</dbReference>
<keyword evidence="1" id="KW-0472">Membrane</keyword>
<dbReference type="PANTHER" id="PTHR39327">
    <property type="match status" value="1"/>
</dbReference>
<accession>A0ABU5E6C3</accession>
<keyword evidence="3" id="KW-1185">Reference proteome</keyword>
<gene>
    <name evidence="2" type="ORF">SMD27_01060</name>
</gene>
<protein>
    <submittedName>
        <fullName evidence="2">Transglutaminase-like cysteine peptidase</fullName>
    </submittedName>
</protein>
<proteinExistence type="predicted"/>
<keyword evidence="1" id="KW-1133">Transmembrane helix</keyword>
<dbReference type="Gene3D" id="3.10.620.30">
    <property type="match status" value="1"/>
</dbReference>
<dbReference type="InterPro" id="IPR010319">
    <property type="entry name" value="Transglutaminase-like_Cys_pept"/>
</dbReference>
<comment type="caution">
    <text evidence="2">The sequence shown here is derived from an EMBL/GenBank/DDBJ whole genome shotgun (WGS) entry which is preliminary data.</text>
</comment>
<evidence type="ECO:0000313" key="2">
    <source>
        <dbReference type="EMBL" id="MDY0881421.1"/>
    </source>
</evidence>
<name>A0ABU5E6C3_9PROT</name>
<dbReference type="EMBL" id="JAXCLW010000001">
    <property type="protein sequence ID" value="MDY0881421.1"/>
    <property type="molecule type" value="Genomic_DNA"/>
</dbReference>
<keyword evidence="1" id="KW-0812">Transmembrane</keyword>
<reference evidence="2 3" key="1">
    <citation type="journal article" date="2016" name="Antonie Van Leeuwenhoek">
        <title>Dongia soli sp. nov., isolated from soil from Dokdo, Korea.</title>
        <authorList>
            <person name="Kim D.U."/>
            <person name="Lee H."/>
            <person name="Kim H."/>
            <person name="Kim S.G."/>
            <person name="Ka J.O."/>
        </authorList>
    </citation>
    <scope>NUCLEOTIDE SEQUENCE [LARGE SCALE GENOMIC DNA]</scope>
    <source>
        <strain evidence="2 3">D78</strain>
    </source>
</reference>
<sequence length="234" mass="26498">MFALLTIVLIGGIGMAGSCAIALRLRRWRSLLPLLMAPFVLLLLIQPAQPAAARSYPKLFGTFELPSSNMKKFPKWTAMLKRWKDGVACNGPTCSTKGWNELIGRLKGKDLKTQLKEVNREMNLHPYILDINNWGQEDYWATPFEFLKKNGDCEDFAISKYMALKALGVPIEDMRVVALRDLNLGIGHAILVVYVDNVPMVLDNQIGTVVPASSIKHYQPVYSINEQRWWLHTR</sequence>
<dbReference type="Proteomes" id="UP001279642">
    <property type="component" value="Unassembled WGS sequence"/>
</dbReference>
<feature type="transmembrane region" description="Helical" evidence="1">
    <location>
        <begin position="30"/>
        <end position="48"/>
    </location>
</feature>